<protein>
    <submittedName>
        <fullName evidence="10">IBP7 protein</fullName>
    </submittedName>
</protein>
<dbReference type="Proteomes" id="UP001166093">
    <property type="component" value="Unassembled WGS sequence"/>
</dbReference>
<dbReference type="PANTHER" id="PTHR14186:SF19">
    <property type="entry name" value="INSULIN-LIKE GROWTH FACTOR-BINDING PROTEIN 7"/>
    <property type="match status" value="1"/>
</dbReference>
<feature type="domain" description="Ig-like" evidence="7">
    <location>
        <begin position="140"/>
        <end position="175"/>
    </location>
</feature>
<evidence type="ECO:0000256" key="6">
    <source>
        <dbReference type="SAM" id="SignalP"/>
    </source>
</evidence>
<evidence type="ECO:0000256" key="2">
    <source>
        <dbReference type="ARBA" id="ARBA00022525"/>
    </source>
</evidence>
<dbReference type="PROSITE" id="PS50835">
    <property type="entry name" value="IG_LIKE"/>
    <property type="match status" value="1"/>
</dbReference>
<organism evidence="10 11">
    <name type="scientific">Polyodon spathula</name>
    <name type="common">North American paddlefish</name>
    <name type="synonym">Squalus spathula</name>
    <dbReference type="NCBI Taxonomy" id="7913"/>
    <lineage>
        <taxon>Eukaryota</taxon>
        <taxon>Metazoa</taxon>
        <taxon>Chordata</taxon>
        <taxon>Craniata</taxon>
        <taxon>Vertebrata</taxon>
        <taxon>Euteleostomi</taxon>
        <taxon>Actinopterygii</taxon>
        <taxon>Chondrostei</taxon>
        <taxon>Acipenseriformes</taxon>
        <taxon>Polyodontidae</taxon>
        <taxon>Polyodon</taxon>
    </lineage>
</organism>
<feature type="signal peptide" evidence="6">
    <location>
        <begin position="1"/>
        <end position="19"/>
    </location>
</feature>
<dbReference type="PANTHER" id="PTHR14186">
    <property type="entry name" value="INSULIN-LIKE GROWTH FACTOR BINDING PROTEIN-RELATED"/>
    <property type="match status" value="1"/>
</dbReference>
<name>A0ABS2XAK0_POLSP</name>
<evidence type="ECO:0000256" key="1">
    <source>
        <dbReference type="ARBA" id="ARBA00004613"/>
    </source>
</evidence>
<evidence type="ECO:0000256" key="4">
    <source>
        <dbReference type="ARBA" id="ARBA00023157"/>
    </source>
</evidence>
<dbReference type="InterPro" id="IPR036058">
    <property type="entry name" value="Kazal_dom_sf"/>
</dbReference>
<feature type="chain" id="PRO_5046385219" evidence="6">
    <location>
        <begin position="20"/>
        <end position="266"/>
    </location>
</feature>
<dbReference type="InterPro" id="IPR013783">
    <property type="entry name" value="Ig-like_fold"/>
</dbReference>
<keyword evidence="3 6" id="KW-0732">Signal</keyword>
<keyword evidence="5" id="KW-0393">Immunoglobulin domain</keyword>
<dbReference type="InterPro" id="IPR007110">
    <property type="entry name" value="Ig-like_dom"/>
</dbReference>
<gene>
    <name evidence="10" type="primary">Igfbp7</name>
    <name evidence="10" type="ORF">GTO93_0008074</name>
</gene>
<evidence type="ECO:0000259" key="8">
    <source>
        <dbReference type="PROSITE" id="PS51323"/>
    </source>
</evidence>
<reference evidence="10" key="1">
    <citation type="journal article" date="2021" name="Cell">
        <title>Tracing the genetic footprints of vertebrate landing in non-teleost ray-finned fishes.</title>
        <authorList>
            <person name="Bi X."/>
            <person name="Wang K."/>
            <person name="Yang L."/>
            <person name="Pan H."/>
            <person name="Jiang H."/>
            <person name="Wei Q."/>
            <person name="Fang M."/>
            <person name="Yu H."/>
            <person name="Zhu C."/>
            <person name="Cai Y."/>
            <person name="He Y."/>
            <person name="Gan X."/>
            <person name="Zeng H."/>
            <person name="Yu D."/>
            <person name="Zhu Y."/>
            <person name="Jiang H."/>
            <person name="Qiu Q."/>
            <person name="Yang H."/>
            <person name="Zhang Y.E."/>
            <person name="Wang W."/>
            <person name="Zhu M."/>
            <person name="He S."/>
            <person name="Zhang G."/>
        </authorList>
    </citation>
    <scope>NUCLEOTIDE SEQUENCE</scope>
    <source>
        <strain evidence="10">Pddl_001</strain>
    </source>
</reference>
<comment type="subcellular location">
    <subcellularLocation>
        <location evidence="1">Secreted</location>
    </subcellularLocation>
</comment>
<evidence type="ECO:0000256" key="3">
    <source>
        <dbReference type="ARBA" id="ARBA00022729"/>
    </source>
</evidence>
<proteinExistence type="predicted"/>
<dbReference type="SUPFAM" id="SSF57184">
    <property type="entry name" value="Growth factor receptor domain"/>
    <property type="match status" value="1"/>
</dbReference>
<feature type="non-terminal residue" evidence="10">
    <location>
        <position position="266"/>
    </location>
</feature>
<dbReference type="Gene3D" id="3.30.60.30">
    <property type="match status" value="1"/>
</dbReference>
<evidence type="ECO:0000259" key="7">
    <source>
        <dbReference type="PROSITE" id="PS50835"/>
    </source>
</evidence>
<dbReference type="SUPFAM" id="SSF48726">
    <property type="entry name" value="Immunoglobulin"/>
    <property type="match status" value="1"/>
</dbReference>
<keyword evidence="4" id="KW-1015">Disulfide bond</keyword>
<dbReference type="SMART" id="SM00121">
    <property type="entry name" value="IB"/>
    <property type="match status" value="1"/>
</dbReference>
<sequence length="266" mass="28357">MLALFALLLALSYVTPGQGARGCAPCQPSLCASLPAEGCPAGTVLDSCDCCSVCAAGQGEPCGGRGGEGRCAAGMECVKVGRSNKRKAGVCACKSAYEVCGSDGVTYTNDCELRAASIQAQNTKQAEITQLHKGLCERAPSVVTPPKEIWNVTGAQVYLSCEVIGIPTPVLTWKKVVETNKGVEKMELLPGDRDNLAIQIRGGPEKHEVTGWVLVSVVFHLQMVLTVEKYLKKRFQTICAVPVKVMYFACEAVFFSQIVYLALSDK</sequence>
<dbReference type="PROSITE" id="PS51323">
    <property type="entry name" value="IGFBP_N_2"/>
    <property type="match status" value="1"/>
</dbReference>
<keyword evidence="2" id="KW-0964">Secreted</keyword>
<dbReference type="CDD" id="cd00104">
    <property type="entry name" value="KAZAL_FS"/>
    <property type="match status" value="1"/>
</dbReference>
<dbReference type="SUPFAM" id="SSF100895">
    <property type="entry name" value="Kazal-type serine protease inhibitors"/>
    <property type="match status" value="1"/>
</dbReference>
<dbReference type="Gene3D" id="2.60.40.10">
    <property type="entry name" value="Immunoglobulins"/>
    <property type="match status" value="1"/>
</dbReference>
<dbReference type="PROSITE" id="PS51465">
    <property type="entry name" value="KAZAL_2"/>
    <property type="match status" value="1"/>
</dbReference>
<dbReference type="InterPro" id="IPR011390">
    <property type="entry name" value="IGFBP_rP_mac25"/>
</dbReference>
<comment type="caution">
    <text evidence="10">The sequence shown here is derived from an EMBL/GenBank/DDBJ whole genome shotgun (WGS) entry which is preliminary data.</text>
</comment>
<evidence type="ECO:0000313" key="10">
    <source>
        <dbReference type="EMBL" id="MBN3271181.1"/>
    </source>
</evidence>
<feature type="domain" description="Kazal-like" evidence="9">
    <location>
        <begin position="91"/>
        <end position="138"/>
    </location>
</feature>
<feature type="non-terminal residue" evidence="10">
    <location>
        <position position="1"/>
    </location>
</feature>
<dbReference type="Pfam" id="PF00219">
    <property type="entry name" value="IGFBP"/>
    <property type="match status" value="1"/>
</dbReference>
<dbReference type="InterPro" id="IPR036179">
    <property type="entry name" value="Ig-like_dom_sf"/>
</dbReference>
<dbReference type="Pfam" id="PF07648">
    <property type="entry name" value="Kazal_2"/>
    <property type="match status" value="1"/>
</dbReference>
<evidence type="ECO:0000313" key="11">
    <source>
        <dbReference type="Proteomes" id="UP001166093"/>
    </source>
</evidence>
<dbReference type="InterPro" id="IPR009030">
    <property type="entry name" value="Growth_fac_rcpt_cys_sf"/>
</dbReference>
<dbReference type="EMBL" id="JAAWVQ010008726">
    <property type="protein sequence ID" value="MBN3271181.1"/>
    <property type="molecule type" value="Genomic_DNA"/>
</dbReference>
<accession>A0ABS2XAK0</accession>
<evidence type="ECO:0000259" key="9">
    <source>
        <dbReference type="PROSITE" id="PS51465"/>
    </source>
</evidence>
<dbReference type="InterPro" id="IPR000867">
    <property type="entry name" value="IGFBP-like"/>
</dbReference>
<feature type="domain" description="IGFBP N-terminal" evidence="8">
    <location>
        <begin position="19"/>
        <end position="94"/>
    </location>
</feature>
<keyword evidence="11" id="KW-1185">Reference proteome</keyword>
<dbReference type="InterPro" id="IPR002350">
    <property type="entry name" value="Kazal_dom"/>
</dbReference>
<dbReference type="SMART" id="SM00280">
    <property type="entry name" value="KAZAL"/>
    <property type="match status" value="1"/>
</dbReference>
<dbReference type="Gene3D" id="4.10.40.20">
    <property type="match status" value="1"/>
</dbReference>
<evidence type="ECO:0000256" key="5">
    <source>
        <dbReference type="ARBA" id="ARBA00023319"/>
    </source>
</evidence>